<keyword evidence="5" id="KW-1185">Reference proteome</keyword>
<reference evidence="2 4" key="3">
    <citation type="submission" date="2019-07" db="EMBL/GenBank/DDBJ databases">
        <title>Whole genome shotgun sequence of Methylobacterium oxalidis NBRC 107715.</title>
        <authorList>
            <person name="Hosoyama A."/>
            <person name="Uohara A."/>
            <person name="Ohji S."/>
            <person name="Ichikawa N."/>
        </authorList>
    </citation>
    <scope>NUCLEOTIDE SEQUENCE [LARGE SCALE GENOMIC DNA]</scope>
    <source>
        <strain evidence="2 4">NBRC 107715</strain>
    </source>
</reference>
<dbReference type="EMBL" id="BJZU01000043">
    <property type="protein sequence ID" value="GEP04323.1"/>
    <property type="molecule type" value="Genomic_DNA"/>
</dbReference>
<accession>A0A512J330</accession>
<dbReference type="InterPro" id="IPR011250">
    <property type="entry name" value="OMP/PagP_B-barrel"/>
</dbReference>
<evidence type="ECO:0000313" key="5">
    <source>
        <dbReference type="Proteomes" id="UP001156856"/>
    </source>
</evidence>
<organism evidence="2 4">
    <name type="scientific">Methylobacterium oxalidis</name>
    <dbReference type="NCBI Taxonomy" id="944322"/>
    <lineage>
        <taxon>Bacteria</taxon>
        <taxon>Pseudomonadati</taxon>
        <taxon>Pseudomonadota</taxon>
        <taxon>Alphaproteobacteria</taxon>
        <taxon>Hyphomicrobiales</taxon>
        <taxon>Methylobacteriaceae</taxon>
        <taxon>Methylobacterium</taxon>
    </lineage>
</organism>
<dbReference type="Proteomes" id="UP001156856">
    <property type="component" value="Unassembled WGS sequence"/>
</dbReference>
<dbReference type="Proteomes" id="UP000321960">
    <property type="component" value="Unassembled WGS sequence"/>
</dbReference>
<evidence type="ECO:0000313" key="3">
    <source>
        <dbReference type="EMBL" id="GLS67158.1"/>
    </source>
</evidence>
<evidence type="ECO:0000256" key="1">
    <source>
        <dbReference type="SAM" id="SignalP"/>
    </source>
</evidence>
<gene>
    <name evidence="3" type="ORF">GCM10007888_55410</name>
    <name evidence="2" type="ORF">MOX02_23610</name>
</gene>
<feature type="signal peptide" evidence="1">
    <location>
        <begin position="1"/>
        <end position="31"/>
    </location>
</feature>
<dbReference type="SUPFAM" id="SSF56925">
    <property type="entry name" value="OMPA-like"/>
    <property type="match status" value="1"/>
</dbReference>
<comment type="caution">
    <text evidence="2">The sequence shown here is derived from an EMBL/GenBank/DDBJ whole genome shotgun (WGS) entry which is preliminary data.</text>
</comment>
<reference evidence="3" key="1">
    <citation type="journal article" date="2014" name="Int. J. Syst. Evol. Microbiol.">
        <title>Complete genome of a new Firmicutes species belonging to the dominant human colonic microbiota ('Ruminococcus bicirculans') reveals two chromosomes and a selective capacity to utilize plant glucans.</title>
        <authorList>
            <consortium name="NISC Comparative Sequencing Program"/>
            <person name="Wegmann U."/>
            <person name="Louis P."/>
            <person name="Goesmann A."/>
            <person name="Henrissat B."/>
            <person name="Duncan S.H."/>
            <person name="Flint H.J."/>
        </authorList>
    </citation>
    <scope>NUCLEOTIDE SEQUENCE</scope>
    <source>
        <strain evidence="3">NBRC 107715</strain>
    </source>
</reference>
<dbReference type="AlphaFoldDB" id="A0A512J330"/>
<protein>
    <recommendedName>
        <fullName evidence="6">Outer membrane protein beta-barrel domain-containing protein</fullName>
    </recommendedName>
</protein>
<reference evidence="5" key="2">
    <citation type="journal article" date="2019" name="Int. J. Syst. Evol. Microbiol.">
        <title>The Global Catalogue of Microorganisms (GCM) 10K type strain sequencing project: providing services to taxonomists for standard genome sequencing and annotation.</title>
        <authorList>
            <consortium name="The Broad Institute Genomics Platform"/>
            <consortium name="The Broad Institute Genome Sequencing Center for Infectious Disease"/>
            <person name="Wu L."/>
            <person name="Ma J."/>
        </authorList>
    </citation>
    <scope>NUCLEOTIDE SEQUENCE [LARGE SCALE GENOMIC DNA]</scope>
    <source>
        <strain evidence="5">NBRC 107715</strain>
    </source>
</reference>
<dbReference type="EMBL" id="BSPK01000111">
    <property type="protein sequence ID" value="GLS67158.1"/>
    <property type="molecule type" value="Genomic_DNA"/>
</dbReference>
<dbReference type="Gene3D" id="2.40.160.20">
    <property type="match status" value="1"/>
</dbReference>
<evidence type="ECO:0008006" key="6">
    <source>
        <dbReference type="Google" id="ProtNLM"/>
    </source>
</evidence>
<keyword evidence="1" id="KW-0732">Signal</keyword>
<sequence length="207" mass="21385">MTGLDTARSLRRFAACLALGGCALGAHPAAAQAIAPFTGFAALPSFAWPLPAGGEESRWAGSYARMSTGFEVSSSRHFGSYAGPTVGFEGGRTWQEGRLVYGISGGFDYLAAIGGTPGIGGFAYTRDFAGALQVKVGTLLTPDVLLYARAGVLAVHEKLRFGGPSSVLAFTREDIAVRPDAHVGVEWAVTDRLSVAVEAGVVGGGFR</sequence>
<reference evidence="3" key="4">
    <citation type="submission" date="2023-01" db="EMBL/GenBank/DDBJ databases">
        <title>Draft genome sequence of Methylobacterium oxalidis strain NBRC 107715.</title>
        <authorList>
            <person name="Sun Q."/>
            <person name="Mori K."/>
        </authorList>
    </citation>
    <scope>NUCLEOTIDE SEQUENCE</scope>
    <source>
        <strain evidence="3">NBRC 107715</strain>
    </source>
</reference>
<evidence type="ECO:0000313" key="2">
    <source>
        <dbReference type="EMBL" id="GEP04323.1"/>
    </source>
</evidence>
<feature type="chain" id="PRO_5022239043" description="Outer membrane protein beta-barrel domain-containing protein" evidence="1">
    <location>
        <begin position="32"/>
        <end position="207"/>
    </location>
</feature>
<name>A0A512J330_9HYPH</name>
<dbReference type="RefSeq" id="WP_147025960.1">
    <property type="nucleotide sequence ID" value="NZ_BJZU01000043.1"/>
</dbReference>
<evidence type="ECO:0000313" key="4">
    <source>
        <dbReference type="Proteomes" id="UP000321960"/>
    </source>
</evidence>
<dbReference type="OrthoDB" id="7989212at2"/>
<proteinExistence type="predicted"/>